<evidence type="ECO:0000313" key="2">
    <source>
        <dbReference type="EMBL" id="KLD98040.1"/>
    </source>
</evidence>
<dbReference type="Proteomes" id="UP000035514">
    <property type="component" value="Unassembled WGS sequence"/>
</dbReference>
<proteinExistence type="predicted"/>
<organism evidence="2 3">
    <name type="scientific">Aliarcobacter butzleri L348</name>
    <dbReference type="NCBI Taxonomy" id="1447256"/>
    <lineage>
        <taxon>Bacteria</taxon>
        <taxon>Pseudomonadati</taxon>
        <taxon>Campylobacterota</taxon>
        <taxon>Epsilonproteobacteria</taxon>
        <taxon>Campylobacterales</taxon>
        <taxon>Arcobacteraceae</taxon>
        <taxon>Aliarcobacter</taxon>
    </lineage>
</organism>
<dbReference type="RefSeq" id="WP_046997128.1">
    <property type="nucleotide sequence ID" value="NZ_JAIQ01000134.1"/>
</dbReference>
<gene>
    <name evidence="2" type="ORF">AA20_09890</name>
</gene>
<name>A0A0G9JV14_9BACT</name>
<sequence>MKLDNNFMENALNRINELQQEIINKSKNIAGAEEFVKQKMALYEEDEKIRQMAKNIQLQEKIITEKFFNK</sequence>
<evidence type="ECO:0000256" key="1">
    <source>
        <dbReference type="SAM" id="Coils"/>
    </source>
</evidence>
<dbReference type="AlphaFoldDB" id="A0A0G9JV14"/>
<accession>A0A0G9JV14</accession>
<evidence type="ECO:0000313" key="3">
    <source>
        <dbReference type="Proteomes" id="UP000035514"/>
    </source>
</evidence>
<feature type="coiled-coil region" evidence="1">
    <location>
        <begin position="1"/>
        <end position="35"/>
    </location>
</feature>
<dbReference type="PATRIC" id="fig|1447256.3.peg.1934"/>
<reference evidence="2 3" key="1">
    <citation type="submission" date="2014-01" db="EMBL/GenBank/DDBJ databases">
        <title>Development of a Comparative Genomic Fingerprinting Assay for High Resolution Genotyping of Arcobacter butzleri.</title>
        <authorList>
            <person name="Webb A.L."/>
            <person name="Inglis G.D."/>
            <person name="Kruczkiewicz P."/>
            <person name="Selinger L.B."/>
            <person name="Taboada E.N."/>
        </authorList>
    </citation>
    <scope>NUCLEOTIDE SEQUENCE [LARGE SCALE GENOMIC DNA]</scope>
    <source>
        <strain evidence="2 3">L348</strain>
    </source>
</reference>
<comment type="caution">
    <text evidence="2">The sequence shown here is derived from an EMBL/GenBank/DDBJ whole genome shotgun (WGS) entry which is preliminary data.</text>
</comment>
<dbReference type="EMBL" id="JAIQ01000134">
    <property type="protein sequence ID" value="KLD98040.1"/>
    <property type="molecule type" value="Genomic_DNA"/>
</dbReference>
<protein>
    <submittedName>
        <fullName evidence="2">Uncharacterized protein</fullName>
    </submittedName>
</protein>
<keyword evidence="1" id="KW-0175">Coiled coil</keyword>